<keyword evidence="9 14" id="KW-0863">Zinc-finger</keyword>
<comment type="caution">
    <text evidence="19">The sequence shown here is derived from an EMBL/GenBank/DDBJ whole genome shotgun (WGS) entry which is preliminary data.</text>
</comment>
<keyword evidence="20" id="KW-1185">Reference proteome</keyword>
<evidence type="ECO:0000256" key="13">
    <source>
        <dbReference type="ARBA" id="ARBA00023212"/>
    </source>
</evidence>
<dbReference type="Gene3D" id="2.60.40.10">
    <property type="entry name" value="Immunoglobulins"/>
    <property type="match status" value="1"/>
</dbReference>
<dbReference type="GO" id="GO:0008270">
    <property type="term" value="F:zinc ion binding"/>
    <property type="evidence" value="ECO:0007669"/>
    <property type="project" value="UniProtKB-KW"/>
</dbReference>
<keyword evidence="12" id="KW-0175">Coiled coil</keyword>
<dbReference type="Pfam" id="PF22586">
    <property type="entry name" value="ANCHR-like_BBOX"/>
    <property type="match status" value="1"/>
</dbReference>
<dbReference type="FunFam" id="4.10.830.40:FF:000002">
    <property type="entry name" value="probable E3 ubiquitin-protein ligase MID2"/>
    <property type="match status" value="1"/>
</dbReference>
<evidence type="ECO:0000256" key="3">
    <source>
        <dbReference type="ARBA" id="ARBA00022490"/>
    </source>
</evidence>
<dbReference type="InterPro" id="IPR001841">
    <property type="entry name" value="Znf_RING"/>
</dbReference>
<dbReference type="InterPro" id="IPR027370">
    <property type="entry name" value="Znf-RING_euk"/>
</dbReference>
<dbReference type="PANTHER" id="PTHR24099:SF12">
    <property type="entry name" value="E3 UBIQUITIN-PROTEIN LIGASE MID2-RELATED"/>
    <property type="match status" value="1"/>
</dbReference>
<proteinExistence type="inferred from homology"/>
<dbReference type="InterPro" id="IPR017907">
    <property type="entry name" value="Znf_RING_CS"/>
</dbReference>
<dbReference type="PANTHER" id="PTHR24099">
    <property type="entry name" value="E3 UBIQUITIN-PROTEIN LIGASE TRIM36-RELATED"/>
    <property type="match status" value="1"/>
</dbReference>
<evidence type="ECO:0000256" key="5">
    <source>
        <dbReference type="ARBA" id="ARBA00022679"/>
    </source>
</evidence>
<keyword evidence="3" id="KW-0963">Cytoplasm</keyword>
<evidence type="ECO:0000256" key="1">
    <source>
        <dbReference type="ARBA" id="ARBA00004245"/>
    </source>
</evidence>
<accession>A0AAV7A7D0</accession>
<dbReference type="CDD" id="cd00063">
    <property type="entry name" value="FN3"/>
    <property type="match status" value="1"/>
</dbReference>
<dbReference type="AlphaFoldDB" id="A0AAV7A7D0"/>
<dbReference type="InterPro" id="IPR003649">
    <property type="entry name" value="Bbox_C"/>
</dbReference>
<keyword evidence="7" id="KW-0479">Metal-binding</keyword>
<feature type="domain" description="RING-type" evidence="15">
    <location>
        <begin position="10"/>
        <end position="60"/>
    </location>
</feature>
<evidence type="ECO:0000259" key="15">
    <source>
        <dbReference type="PROSITE" id="PS50089"/>
    </source>
</evidence>
<feature type="domain" description="B box-type" evidence="16">
    <location>
        <begin position="170"/>
        <end position="212"/>
    </location>
</feature>
<dbReference type="EMBL" id="WNYA01000010">
    <property type="protein sequence ID" value="KAG8554113.1"/>
    <property type="molecule type" value="Genomic_DNA"/>
</dbReference>
<comment type="subcellular location">
    <subcellularLocation>
        <location evidence="1">Cytoplasm</location>
        <location evidence="1">Cytoskeleton</location>
    </subcellularLocation>
</comment>
<dbReference type="PROSITE" id="PS00518">
    <property type="entry name" value="ZF_RING_1"/>
    <property type="match status" value="1"/>
</dbReference>
<evidence type="ECO:0000313" key="20">
    <source>
        <dbReference type="Proteomes" id="UP000824782"/>
    </source>
</evidence>
<sequence length="491" mass="55948">METLESELTCPICLELFEDPLLLPCAHSLCFSCAHRILVSGNSSSEIVEPVTAFQCPTCRYVISLNHRGLEGLKRNVTLQNIIDRFQKASLSVPSSPSDENRDKIYKTIPIMATERIPCQFCEVEPPRDAVKTCVTCEVSYCDRCLRATHPNKKPFTSHRLVEPVPDAHFRGLVCMEHENEKVNMYCTVDDQLICALCKLVGRHREHQVASLSDRYEKLKQTLESNITNLVKYSSELESQMAKLIQICQQVEVNTSMHEAKLNEECDELMDIIQRRKQMIAVKIKETKVMKLRKLAQQIANCRQRLERSTVLINQADHLLKENDHARFLQAAKTVVDRVSMATTSSQVLIPDVNLNDAFENFALDFSREKKLLEGLDYVTAPNPPTIREELCTASHDTITVHWMSDDEFCVGSYELQYTIYTGQANFISLYSSMDSWMIVPNIKQNHYTVHGLQSGTRYIFLVKAINQAGSRHSDPARLKTNTGGFTQHRD</sequence>
<feature type="domain" description="Fibronectin type-III" evidence="17">
    <location>
        <begin position="381"/>
        <end position="484"/>
    </location>
</feature>
<dbReference type="Pfam" id="PF18568">
    <property type="entry name" value="COS"/>
    <property type="match status" value="1"/>
</dbReference>
<dbReference type="InterPro" id="IPR050617">
    <property type="entry name" value="E3_ligase_FN3/SPRY"/>
</dbReference>
<keyword evidence="10" id="KW-0833">Ubl conjugation pathway</keyword>
<keyword evidence="8" id="KW-0677">Repeat</keyword>
<evidence type="ECO:0000256" key="2">
    <source>
        <dbReference type="ARBA" id="ARBA00008518"/>
    </source>
</evidence>
<evidence type="ECO:0000259" key="17">
    <source>
        <dbReference type="PROSITE" id="PS50853"/>
    </source>
</evidence>
<dbReference type="GO" id="GO:0016740">
    <property type="term" value="F:transferase activity"/>
    <property type="evidence" value="ECO:0007669"/>
    <property type="project" value="UniProtKB-KW"/>
</dbReference>
<evidence type="ECO:0000256" key="14">
    <source>
        <dbReference type="PROSITE-ProRule" id="PRU00024"/>
    </source>
</evidence>
<keyword evidence="6" id="KW-0493">Microtubule</keyword>
<evidence type="ECO:0000259" key="16">
    <source>
        <dbReference type="PROSITE" id="PS50119"/>
    </source>
</evidence>
<feature type="domain" description="COS" evidence="18">
    <location>
        <begin position="320"/>
        <end position="379"/>
    </location>
</feature>
<dbReference type="Pfam" id="PF00041">
    <property type="entry name" value="fn3"/>
    <property type="match status" value="1"/>
</dbReference>
<comment type="similarity">
    <text evidence="2">Belongs to the TRIM/RBCC family.</text>
</comment>
<reference evidence="19" key="1">
    <citation type="thesis" date="2020" institute="ProQuest LLC" country="789 East Eisenhower Parkway, Ann Arbor, MI, USA">
        <title>Comparative Genomics and Chromosome Evolution.</title>
        <authorList>
            <person name="Mudd A.B."/>
        </authorList>
    </citation>
    <scope>NUCLEOTIDE SEQUENCE</scope>
    <source>
        <strain evidence="19">237g6f4</strain>
        <tissue evidence="19">Blood</tissue>
    </source>
</reference>
<evidence type="ECO:0000256" key="9">
    <source>
        <dbReference type="ARBA" id="ARBA00022771"/>
    </source>
</evidence>
<dbReference type="SMART" id="SM00336">
    <property type="entry name" value="BBOX"/>
    <property type="match status" value="2"/>
</dbReference>
<organism evidence="19 20">
    <name type="scientific">Engystomops pustulosus</name>
    <name type="common">Tungara frog</name>
    <name type="synonym">Physalaemus pustulosus</name>
    <dbReference type="NCBI Taxonomy" id="76066"/>
    <lineage>
        <taxon>Eukaryota</taxon>
        <taxon>Metazoa</taxon>
        <taxon>Chordata</taxon>
        <taxon>Craniata</taxon>
        <taxon>Vertebrata</taxon>
        <taxon>Euteleostomi</taxon>
        <taxon>Amphibia</taxon>
        <taxon>Batrachia</taxon>
        <taxon>Anura</taxon>
        <taxon>Neobatrachia</taxon>
        <taxon>Hyloidea</taxon>
        <taxon>Leptodactylidae</taxon>
        <taxon>Leiuperinae</taxon>
        <taxon>Engystomops</taxon>
    </lineage>
</organism>
<keyword evidence="5" id="KW-0808">Transferase</keyword>
<dbReference type="SMART" id="SM00060">
    <property type="entry name" value="FN3"/>
    <property type="match status" value="1"/>
</dbReference>
<evidence type="ECO:0000256" key="12">
    <source>
        <dbReference type="ARBA" id="ARBA00023054"/>
    </source>
</evidence>
<dbReference type="GO" id="GO:0008017">
    <property type="term" value="F:microtubule binding"/>
    <property type="evidence" value="ECO:0007669"/>
    <property type="project" value="TreeGrafter"/>
</dbReference>
<dbReference type="SMART" id="SM00184">
    <property type="entry name" value="RING"/>
    <property type="match status" value="1"/>
</dbReference>
<keyword evidence="4" id="KW-0597">Phosphoprotein</keyword>
<dbReference type="SMART" id="SM00502">
    <property type="entry name" value="BBC"/>
    <property type="match status" value="1"/>
</dbReference>
<dbReference type="GO" id="GO:0035372">
    <property type="term" value="P:protein localization to microtubule"/>
    <property type="evidence" value="ECO:0007669"/>
    <property type="project" value="TreeGrafter"/>
</dbReference>
<evidence type="ECO:0000256" key="4">
    <source>
        <dbReference type="ARBA" id="ARBA00022553"/>
    </source>
</evidence>
<evidence type="ECO:0000256" key="6">
    <source>
        <dbReference type="ARBA" id="ARBA00022701"/>
    </source>
</evidence>
<dbReference type="Gene3D" id="3.30.160.60">
    <property type="entry name" value="Classic Zinc Finger"/>
    <property type="match status" value="1"/>
</dbReference>
<keyword evidence="13" id="KW-0206">Cytoskeleton</keyword>
<dbReference type="PROSITE" id="PS50119">
    <property type="entry name" value="ZF_BBOX"/>
    <property type="match status" value="1"/>
</dbReference>
<dbReference type="InterPro" id="IPR036116">
    <property type="entry name" value="FN3_sf"/>
</dbReference>
<name>A0AAV7A7D0_ENGPU</name>
<dbReference type="GO" id="GO:0005874">
    <property type="term" value="C:microtubule"/>
    <property type="evidence" value="ECO:0007669"/>
    <property type="project" value="UniProtKB-KW"/>
</dbReference>
<dbReference type="SUPFAM" id="SSF49265">
    <property type="entry name" value="Fibronectin type III"/>
    <property type="match status" value="1"/>
</dbReference>
<dbReference type="PROSITE" id="PS51262">
    <property type="entry name" value="COS"/>
    <property type="match status" value="1"/>
</dbReference>
<dbReference type="Pfam" id="PF00643">
    <property type="entry name" value="zf-B_box"/>
    <property type="match status" value="1"/>
</dbReference>
<dbReference type="InterPro" id="IPR000315">
    <property type="entry name" value="Znf_B-box"/>
</dbReference>
<protein>
    <recommendedName>
        <fullName evidence="21">RING-type E3 ubiquitin transferase</fullName>
    </recommendedName>
</protein>
<gene>
    <name evidence="19" type="ORF">GDO81_003667</name>
</gene>
<dbReference type="Gene3D" id="3.30.40.10">
    <property type="entry name" value="Zinc/RING finger domain, C3HC4 (zinc finger)"/>
    <property type="match status" value="1"/>
</dbReference>
<evidence type="ECO:0000313" key="19">
    <source>
        <dbReference type="EMBL" id="KAG8554113.1"/>
    </source>
</evidence>
<dbReference type="SUPFAM" id="SSF57845">
    <property type="entry name" value="B-box zinc-binding domain"/>
    <property type="match status" value="1"/>
</dbReference>
<evidence type="ECO:0000259" key="18">
    <source>
        <dbReference type="PROSITE" id="PS51262"/>
    </source>
</evidence>
<evidence type="ECO:0000256" key="11">
    <source>
        <dbReference type="ARBA" id="ARBA00022833"/>
    </source>
</evidence>
<dbReference type="InterPro" id="IPR017903">
    <property type="entry name" value="COS_domain"/>
</dbReference>
<dbReference type="PROSITE" id="PS50089">
    <property type="entry name" value="ZF_RING_2"/>
    <property type="match status" value="1"/>
</dbReference>
<evidence type="ECO:0000256" key="7">
    <source>
        <dbReference type="ARBA" id="ARBA00022723"/>
    </source>
</evidence>
<keyword evidence="11" id="KW-0862">Zinc</keyword>
<dbReference type="InterPro" id="IPR003961">
    <property type="entry name" value="FN3_dom"/>
</dbReference>
<dbReference type="SUPFAM" id="SSF57850">
    <property type="entry name" value="RING/U-box"/>
    <property type="match status" value="1"/>
</dbReference>
<dbReference type="InterPro" id="IPR013083">
    <property type="entry name" value="Znf_RING/FYVE/PHD"/>
</dbReference>
<dbReference type="InterPro" id="IPR013783">
    <property type="entry name" value="Ig-like_fold"/>
</dbReference>
<evidence type="ECO:0000256" key="8">
    <source>
        <dbReference type="ARBA" id="ARBA00022737"/>
    </source>
</evidence>
<dbReference type="Gene3D" id="4.10.830.40">
    <property type="match status" value="1"/>
</dbReference>
<dbReference type="Pfam" id="PF13445">
    <property type="entry name" value="zf-RING_UBOX"/>
    <property type="match status" value="1"/>
</dbReference>
<dbReference type="FunFam" id="3.30.40.10:FF:000014">
    <property type="entry name" value="probable E3 ubiquitin-protein ligase MID2"/>
    <property type="match status" value="1"/>
</dbReference>
<evidence type="ECO:0000256" key="10">
    <source>
        <dbReference type="ARBA" id="ARBA00022786"/>
    </source>
</evidence>
<dbReference type="Proteomes" id="UP000824782">
    <property type="component" value="Unassembled WGS sequence"/>
</dbReference>
<dbReference type="PROSITE" id="PS50853">
    <property type="entry name" value="FN3"/>
    <property type="match status" value="1"/>
</dbReference>
<dbReference type="InterPro" id="IPR040859">
    <property type="entry name" value="Midline-1_COS"/>
</dbReference>
<evidence type="ECO:0008006" key="21">
    <source>
        <dbReference type="Google" id="ProtNLM"/>
    </source>
</evidence>